<comment type="subcellular location">
    <subcellularLocation>
        <location evidence="1 13">Cytoplasm</location>
    </subcellularLocation>
</comment>
<keyword evidence="6 13" id="KW-0479">Metal-binding</keyword>
<name>A0A0G0KG35_9BACT</name>
<dbReference type="AlphaFoldDB" id="A0A0G0KG35"/>
<evidence type="ECO:0000256" key="1">
    <source>
        <dbReference type="ARBA" id="ARBA00004496"/>
    </source>
</evidence>
<dbReference type="InterPro" id="IPR024909">
    <property type="entry name" value="Cys-tRNA/MSH_ligase"/>
</dbReference>
<keyword evidence="4 13" id="KW-0963">Cytoplasm</keyword>
<evidence type="ECO:0000256" key="7">
    <source>
        <dbReference type="ARBA" id="ARBA00022741"/>
    </source>
</evidence>
<dbReference type="Proteomes" id="UP000034498">
    <property type="component" value="Unassembled WGS sequence"/>
</dbReference>
<accession>A0A0G0KG35</accession>
<dbReference type="InterPro" id="IPR009080">
    <property type="entry name" value="tRNAsynth_Ia_anticodon-bd"/>
</dbReference>
<comment type="caution">
    <text evidence="16">The sequence shown here is derived from an EMBL/GenBank/DDBJ whole genome shotgun (WGS) entry which is preliminary data.</text>
</comment>
<evidence type="ECO:0000256" key="9">
    <source>
        <dbReference type="ARBA" id="ARBA00022840"/>
    </source>
</evidence>
<keyword evidence="5 13" id="KW-0436">Ligase</keyword>
<dbReference type="InterPro" id="IPR015803">
    <property type="entry name" value="Cys-tRNA-ligase"/>
</dbReference>
<dbReference type="STRING" id="1618336.US94_C0004G0011"/>
<protein>
    <recommendedName>
        <fullName evidence="13">Cysteine--tRNA ligase</fullName>
        <ecNumber evidence="13">6.1.1.16</ecNumber>
    </recommendedName>
    <alternativeName>
        <fullName evidence="13">Cysteinyl-tRNA synthetase</fullName>
        <shortName evidence="13">CysRS</shortName>
    </alternativeName>
</protein>
<dbReference type="CDD" id="cd00672">
    <property type="entry name" value="CysRS_core"/>
    <property type="match status" value="1"/>
</dbReference>
<dbReference type="GO" id="GO:0006423">
    <property type="term" value="P:cysteinyl-tRNA aminoacylation"/>
    <property type="evidence" value="ECO:0007669"/>
    <property type="project" value="UniProtKB-UniRule"/>
</dbReference>
<comment type="catalytic activity">
    <reaction evidence="12 13">
        <text>tRNA(Cys) + L-cysteine + ATP = L-cysteinyl-tRNA(Cys) + AMP + diphosphate</text>
        <dbReference type="Rhea" id="RHEA:17773"/>
        <dbReference type="Rhea" id="RHEA-COMP:9661"/>
        <dbReference type="Rhea" id="RHEA-COMP:9679"/>
        <dbReference type="ChEBI" id="CHEBI:30616"/>
        <dbReference type="ChEBI" id="CHEBI:33019"/>
        <dbReference type="ChEBI" id="CHEBI:35235"/>
        <dbReference type="ChEBI" id="CHEBI:78442"/>
        <dbReference type="ChEBI" id="CHEBI:78517"/>
        <dbReference type="ChEBI" id="CHEBI:456215"/>
        <dbReference type="EC" id="6.1.1.16"/>
    </reaction>
</comment>
<feature type="binding site" evidence="13">
    <location>
        <position position="279"/>
    </location>
    <ligand>
        <name>ATP</name>
        <dbReference type="ChEBI" id="CHEBI:30616"/>
    </ligand>
</feature>
<feature type="binding site" evidence="13">
    <location>
        <position position="248"/>
    </location>
    <ligand>
        <name>Zn(2+)</name>
        <dbReference type="ChEBI" id="CHEBI:29105"/>
    </ligand>
</feature>
<feature type="short sequence motif" description="'HIGH' region" evidence="13">
    <location>
        <begin position="30"/>
        <end position="40"/>
    </location>
</feature>
<dbReference type="Gene3D" id="3.40.50.620">
    <property type="entry name" value="HUPs"/>
    <property type="match status" value="1"/>
</dbReference>
<keyword evidence="11 13" id="KW-0030">Aminoacyl-tRNA synthetase</keyword>
<dbReference type="Pfam" id="PF01406">
    <property type="entry name" value="tRNA-synt_1e"/>
    <property type="match status" value="1"/>
</dbReference>
<dbReference type="Pfam" id="PF23493">
    <property type="entry name" value="CysS_C"/>
    <property type="match status" value="1"/>
</dbReference>
<evidence type="ECO:0000256" key="5">
    <source>
        <dbReference type="ARBA" id="ARBA00022598"/>
    </source>
</evidence>
<evidence type="ECO:0000256" key="8">
    <source>
        <dbReference type="ARBA" id="ARBA00022833"/>
    </source>
</evidence>
<dbReference type="SUPFAM" id="SSF52374">
    <property type="entry name" value="Nucleotidylyl transferase"/>
    <property type="match status" value="1"/>
</dbReference>
<comment type="cofactor">
    <cofactor evidence="13">
        <name>Zn(2+)</name>
        <dbReference type="ChEBI" id="CHEBI:29105"/>
    </cofactor>
    <text evidence="13">Binds 1 zinc ion per subunit.</text>
</comment>
<feature type="binding site" evidence="13">
    <location>
        <position position="28"/>
    </location>
    <ligand>
        <name>Zn(2+)</name>
        <dbReference type="ChEBI" id="CHEBI:29105"/>
    </ligand>
</feature>
<dbReference type="EMBL" id="LBUX01000004">
    <property type="protein sequence ID" value="KKQ74470.1"/>
    <property type="molecule type" value="Genomic_DNA"/>
</dbReference>
<evidence type="ECO:0000256" key="6">
    <source>
        <dbReference type="ARBA" id="ARBA00022723"/>
    </source>
</evidence>
<keyword evidence="10 13" id="KW-0648">Protein biosynthesis</keyword>
<dbReference type="SUPFAM" id="SSF47323">
    <property type="entry name" value="Anticodon-binding domain of a subclass of class I aminoacyl-tRNA synthetases"/>
    <property type="match status" value="1"/>
</dbReference>
<evidence type="ECO:0000256" key="2">
    <source>
        <dbReference type="ARBA" id="ARBA00005594"/>
    </source>
</evidence>
<proteinExistence type="inferred from homology"/>
<feature type="domain" description="tRNA synthetases class I catalytic" evidence="14">
    <location>
        <begin position="15"/>
        <end position="323"/>
    </location>
</feature>
<comment type="subunit">
    <text evidence="3 13">Monomer.</text>
</comment>
<comment type="similarity">
    <text evidence="2 13">Belongs to the class-I aminoacyl-tRNA synthetase family.</text>
</comment>
<dbReference type="PATRIC" id="fig|1618336.3.peg.156"/>
<dbReference type="PANTHER" id="PTHR10890:SF3">
    <property type="entry name" value="CYSTEINE--TRNA LIGASE, CYTOPLASMIC"/>
    <property type="match status" value="1"/>
</dbReference>
<dbReference type="InterPro" id="IPR014729">
    <property type="entry name" value="Rossmann-like_a/b/a_fold"/>
</dbReference>
<evidence type="ECO:0000259" key="15">
    <source>
        <dbReference type="Pfam" id="PF23493"/>
    </source>
</evidence>
<reference evidence="16 17" key="1">
    <citation type="journal article" date="2015" name="Nature">
        <title>rRNA introns, odd ribosomes, and small enigmatic genomes across a large radiation of phyla.</title>
        <authorList>
            <person name="Brown C.T."/>
            <person name="Hug L.A."/>
            <person name="Thomas B.C."/>
            <person name="Sharon I."/>
            <person name="Castelle C.J."/>
            <person name="Singh A."/>
            <person name="Wilkins M.J."/>
            <person name="Williams K.H."/>
            <person name="Banfield J.F."/>
        </authorList>
    </citation>
    <scope>NUCLEOTIDE SEQUENCE [LARGE SCALE GENOMIC DNA]</scope>
</reference>
<evidence type="ECO:0000256" key="4">
    <source>
        <dbReference type="ARBA" id="ARBA00022490"/>
    </source>
</evidence>
<dbReference type="FunFam" id="3.40.50.620:FF:000130">
    <property type="entry name" value="Cysteine--tRNA ligase"/>
    <property type="match status" value="1"/>
</dbReference>
<dbReference type="HAMAP" id="MF_00041">
    <property type="entry name" value="Cys_tRNA_synth"/>
    <property type="match status" value="1"/>
</dbReference>
<sequence>MFKLFNTLTRKEEEFRPIKDKKVGIYVCGPTVYGPDHIGHARTWIFFDWLRRFLLSKKYKVNFVQNITDVGHLLEDAETGEDKIEKEAKEKGKTPKEIANYFEEAYFTDLKKLNILKPDESPRATDHIKEIIDFIIVLIDKGYAYEKDGNVYFEVKKFPAYGKLSNRTVDELLAGARVKKDPLKKNPADFALWLKADESHLQKWPSPWGEGYPGWHIECSVMAAKYLGQPFDIHGSAIEHVFPHHENEIAQSAAFADKPLAKYFLHSGMLLIDGKKMSKSKGNYLTIKDILEKHDPDTVKIAFMVTGWKKPFNWEESAISEANKIREKLVRAKEEAQPIKTGFPTEIENALNNDFSVPQALAVILKNLIKLSRDDFKYIEDVFGLNLRSDFKLTKQQEKMVKDREEARKKGDFKESDRLRKELLKNGVIVEDTLTGVRILPKP</sequence>
<dbReference type="PANTHER" id="PTHR10890">
    <property type="entry name" value="CYSTEINYL-TRNA SYNTHETASE"/>
    <property type="match status" value="1"/>
</dbReference>
<feature type="binding site" evidence="13">
    <location>
        <position position="244"/>
    </location>
    <ligand>
        <name>Zn(2+)</name>
        <dbReference type="ChEBI" id="CHEBI:29105"/>
    </ligand>
</feature>
<evidence type="ECO:0000256" key="13">
    <source>
        <dbReference type="HAMAP-Rule" id="MF_00041"/>
    </source>
</evidence>
<dbReference type="InterPro" id="IPR032678">
    <property type="entry name" value="tRNA-synt_1_cat_dom"/>
</dbReference>
<dbReference type="GO" id="GO:0005829">
    <property type="term" value="C:cytosol"/>
    <property type="evidence" value="ECO:0007669"/>
    <property type="project" value="TreeGrafter"/>
</dbReference>
<evidence type="ECO:0000256" key="3">
    <source>
        <dbReference type="ARBA" id="ARBA00011245"/>
    </source>
</evidence>
<dbReference type="PRINTS" id="PR00983">
    <property type="entry name" value="TRNASYNTHCYS"/>
</dbReference>
<dbReference type="Gene3D" id="1.20.120.1910">
    <property type="entry name" value="Cysteine-tRNA ligase, C-terminal anti-codon recognition domain"/>
    <property type="match status" value="1"/>
</dbReference>
<evidence type="ECO:0000313" key="16">
    <source>
        <dbReference type="EMBL" id="KKQ74470.1"/>
    </source>
</evidence>
<evidence type="ECO:0000256" key="10">
    <source>
        <dbReference type="ARBA" id="ARBA00022917"/>
    </source>
</evidence>
<feature type="domain" description="Cysteinyl-tRNA ligase anticodon binding" evidence="15">
    <location>
        <begin position="393"/>
        <end position="433"/>
    </location>
</feature>
<evidence type="ECO:0000313" key="17">
    <source>
        <dbReference type="Proteomes" id="UP000034498"/>
    </source>
</evidence>
<keyword evidence="9 13" id="KW-0067">ATP-binding</keyword>
<gene>
    <name evidence="13" type="primary">cysS</name>
    <name evidence="16" type="ORF">US94_C0004G0011</name>
</gene>
<dbReference type="EC" id="6.1.1.16" evidence="13"/>
<organism evidence="16 17">
    <name type="scientific">Berkelbacteria bacterium GW2011_GWB1_38_5</name>
    <dbReference type="NCBI Taxonomy" id="1618336"/>
    <lineage>
        <taxon>Bacteria</taxon>
        <taxon>Candidatus Berkelbacteria</taxon>
    </lineage>
</organism>
<keyword evidence="7 13" id="KW-0547">Nucleotide-binding</keyword>
<dbReference type="InterPro" id="IPR056411">
    <property type="entry name" value="CysS_C"/>
</dbReference>
<evidence type="ECO:0000259" key="14">
    <source>
        <dbReference type="Pfam" id="PF01406"/>
    </source>
</evidence>
<evidence type="ECO:0000256" key="12">
    <source>
        <dbReference type="ARBA" id="ARBA00047398"/>
    </source>
</evidence>
<dbReference type="GO" id="GO:0004817">
    <property type="term" value="F:cysteine-tRNA ligase activity"/>
    <property type="evidence" value="ECO:0007669"/>
    <property type="project" value="UniProtKB-UniRule"/>
</dbReference>
<feature type="short sequence motif" description="'KMSKS' region" evidence="13">
    <location>
        <begin position="276"/>
        <end position="280"/>
    </location>
</feature>
<dbReference type="GO" id="GO:0005524">
    <property type="term" value="F:ATP binding"/>
    <property type="evidence" value="ECO:0007669"/>
    <property type="project" value="UniProtKB-UniRule"/>
</dbReference>
<dbReference type="NCBIfam" id="TIGR00435">
    <property type="entry name" value="cysS"/>
    <property type="match status" value="1"/>
</dbReference>
<feature type="binding site" evidence="13">
    <location>
        <position position="219"/>
    </location>
    <ligand>
        <name>Zn(2+)</name>
        <dbReference type="ChEBI" id="CHEBI:29105"/>
    </ligand>
</feature>
<dbReference type="GO" id="GO:0008270">
    <property type="term" value="F:zinc ion binding"/>
    <property type="evidence" value="ECO:0007669"/>
    <property type="project" value="UniProtKB-UniRule"/>
</dbReference>
<evidence type="ECO:0000256" key="11">
    <source>
        <dbReference type="ARBA" id="ARBA00023146"/>
    </source>
</evidence>
<keyword evidence="8 13" id="KW-0862">Zinc</keyword>